<feature type="transmembrane region" description="Helical" evidence="17">
    <location>
        <begin position="12"/>
        <end position="35"/>
    </location>
</feature>
<dbReference type="EMBL" id="SRHY01000008">
    <property type="protein sequence ID" value="TFJ93280.1"/>
    <property type="molecule type" value="Genomic_DNA"/>
</dbReference>
<dbReference type="OrthoDB" id="9814222at2"/>
<keyword evidence="12 17" id="KW-0812">Transmembrane</keyword>
<dbReference type="GO" id="GO:0090563">
    <property type="term" value="F:protein-phosphocysteine-sugar phosphotransferase activity"/>
    <property type="evidence" value="ECO:0007669"/>
    <property type="project" value="TreeGrafter"/>
</dbReference>
<dbReference type="PANTHER" id="PTHR30181">
    <property type="entry name" value="MANNITOL PERMEASE IIC COMPONENT"/>
    <property type="match status" value="1"/>
</dbReference>
<feature type="domain" description="PTS EIIB type-2" evidence="18">
    <location>
        <begin position="387"/>
        <end position="474"/>
    </location>
</feature>
<evidence type="ECO:0000256" key="11">
    <source>
        <dbReference type="ARBA" id="ARBA00022683"/>
    </source>
</evidence>
<evidence type="ECO:0000256" key="8">
    <source>
        <dbReference type="ARBA" id="ARBA00022553"/>
    </source>
</evidence>
<comment type="subcellular location">
    <subcellularLocation>
        <location evidence="3">Cell membrane</location>
        <topology evidence="3">Multi-pass membrane protein</topology>
    </subcellularLocation>
</comment>
<dbReference type="GO" id="GO:0009401">
    <property type="term" value="P:phosphoenolpyruvate-dependent sugar phosphotransferase system"/>
    <property type="evidence" value="ECO:0007669"/>
    <property type="project" value="UniProtKB-KW"/>
</dbReference>
<dbReference type="Proteomes" id="UP000298484">
    <property type="component" value="Unassembled WGS sequence"/>
</dbReference>
<evidence type="ECO:0000256" key="17">
    <source>
        <dbReference type="SAM" id="Phobius"/>
    </source>
</evidence>
<feature type="transmembrane region" description="Helical" evidence="17">
    <location>
        <begin position="206"/>
        <end position="226"/>
    </location>
</feature>
<keyword evidence="14 17" id="KW-1133">Transmembrane helix</keyword>
<evidence type="ECO:0000256" key="4">
    <source>
        <dbReference type="ARBA" id="ARBA00011909"/>
    </source>
</evidence>
<protein>
    <recommendedName>
        <fullName evidence="5">PTS system mannitol-specific EIICB component</fullName>
        <ecNumber evidence="4">2.7.1.197</ecNumber>
    </recommendedName>
    <alternativeName>
        <fullName evidence="16">EIICB-Mtl</fullName>
    </alternativeName>
</protein>
<dbReference type="SUPFAM" id="SSF52794">
    <property type="entry name" value="PTS system IIB component-like"/>
    <property type="match status" value="1"/>
</dbReference>
<evidence type="ECO:0000256" key="6">
    <source>
        <dbReference type="ARBA" id="ARBA00022448"/>
    </source>
</evidence>
<dbReference type="Gene3D" id="3.40.50.2300">
    <property type="match status" value="1"/>
</dbReference>
<evidence type="ECO:0000256" key="5">
    <source>
        <dbReference type="ARBA" id="ARBA00021825"/>
    </source>
</evidence>
<dbReference type="GO" id="GO:0005886">
    <property type="term" value="C:plasma membrane"/>
    <property type="evidence" value="ECO:0007669"/>
    <property type="project" value="UniProtKB-SubCell"/>
</dbReference>
<feature type="transmembrane region" description="Helical" evidence="17">
    <location>
        <begin position="47"/>
        <end position="65"/>
    </location>
</feature>
<keyword evidence="7" id="KW-1003">Cell membrane</keyword>
<feature type="transmembrane region" description="Helical" evidence="17">
    <location>
        <begin position="77"/>
        <end position="102"/>
    </location>
</feature>
<comment type="caution">
    <text evidence="20">The sequence shown here is derived from an EMBL/GenBank/DDBJ whole genome shotgun (WGS) entry which is preliminary data.</text>
</comment>
<comment type="function">
    <text evidence="2">The phosphoenolpyruvate-dependent sugar phosphotransferase system (sugar PTS), a major carbohydrate active transport system, catalyzes the phosphorylation of incoming sugar substrates concomitantly with their translocation across the cell membrane. The enzyme II CmtAB PTS system is involved in D-mannitol transport.</text>
</comment>
<dbReference type="GO" id="GO:0016301">
    <property type="term" value="F:kinase activity"/>
    <property type="evidence" value="ECO:0007669"/>
    <property type="project" value="UniProtKB-KW"/>
</dbReference>
<evidence type="ECO:0000256" key="7">
    <source>
        <dbReference type="ARBA" id="ARBA00022475"/>
    </source>
</evidence>
<dbReference type="InterPro" id="IPR003352">
    <property type="entry name" value="PTS_EIIC"/>
</dbReference>
<evidence type="ECO:0000256" key="14">
    <source>
        <dbReference type="ARBA" id="ARBA00022989"/>
    </source>
</evidence>
<evidence type="ECO:0000259" key="19">
    <source>
        <dbReference type="PROSITE" id="PS51104"/>
    </source>
</evidence>
<feature type="transmembrane region" description="Helical" evidence="17">
    <location>
        <begin position="307"/>
        <end position="327"/>
    </location>
</feature>
<gene>
    <name evidence="20" type="ORF">E4U82_08080</name>
</gene>
<dbReference type="EC" id="2.7.1.197" evidence="4"/>
<keyword evidence="10" id="KW-0808">Transferase</keyword>
<dbReference type="InterPro" id="IPR036095">
    <property type="entry name" value="PTS_EIIB-like_sf"/>
</dbReference>
<keyword evidence="8" id="KW-0597">Phosphoprotein</keyword>
<name>A0A4Y9AEA5_9BACI</name>
<evidence type="ECO:0000256" key="15">
    <source>
        <dbReference type="ARBA" id="ARBA00023136"/>
    </source>
</evidence>
<dbReference type="AlphaFoldDB" id="A0A4Y9AEA5"/>
<dbReference type="GO" id="GO:0022872">
    <property type="term" value="F:protein-N(PI)-phosphohistidine-mannitol phosphotransferase system transmembrane transporter activity"/>
    <property type="evidence" value="ECO:0007669"/>
    <property type="project" value="InterPro"/>
</dbReference>
<keyword evidence="13" id="KW-0418">Kinase</keyword>
<reference evidence="20 21" key="1">
    <citation type="submission" date="2019-03" db="EMBL/GenBank/DDBJ databases">
        <title>Genome sequence of Lentibacillus salicampi ATCC BAA-719.</title>
        <authorList>
            <person name="Maclea K.S."/>
            <person name="Simoes Junior M."/>
        </authorList>
    </citation>
    <scope>NUCLEOTIDE SEQUENCE [LARGE SCALE GENOMIC DNA]</scope>
    <source>
        <strain evidence="20 21">ATCC BAA-719</strain>
    </source>
</reference>
<dbReference type="InterPro" id="IPR029503">
    <property type="entry name" value="PTS_EIIB_mannitol"/>
</dbReference>
<feature type="transmembrane region" description="Helical" evidence="17">
    <location>
        <begin position="122"/>
        <end position="143"/>
    </location>
</feature>
<keyword evidence="11" id="KW-0598">Phosphotransferase system</keyword>
<dbReference type="CDD" id="cd05567">
    <property type="entry name" value="PTS_IIB_mannitol"/>
    <property type="match status" value="1"/>
</dbReference>
<feature type="transmembrane region" description="Helical" evidence="17">
    <location>
        <begin position="262"/>
        <end position="287"/>
    </location>
</feature>
<feature type="domain" description="PTS EIIC type-2" evidence="19">
    <location>
        <begin position="4"/>
        <end position="334"/>
    </location>
</feature>
<evidence type="ECO:0000256" key="2">
    <source>
        <dbReference type="ARBA" id="ARBA00002434"/>
    </source>
</evidence>
<evidence type="ECO:0000256" key="9">
    <source>
        <dbReference type="ARBA" id="ARBA00022597"/>
    </source>
</evidence>
<keyword evidence="9" id="KW-0762">Sugar transport</keyword>
<dbReference type="RefSeq" id="WP_135109690.1">
    <property type="nucleotide sequence ID" value="NZ_SRHY01000008.1"/>
</dbReference>
<dbReference type="PROSITE" id="PS51104">
    <property type="entry name" value="PTS_EIIC_TYPE_2"/>
    <property type="match status" value="1"/>
</dbReference>
<comment type="catalytic activity">
    <reaction evidence="1">
        <text>D-mannitol(out) + N(pros)-phospho-L-histidyl-[protein] = D-mannitol 1-phosphate(in) + L-histidyl-[protein]</text>
        <dbReference type="Rhea" id="RHEA:33363"/>
        <dbReference type="Rhea" id="RHEA-COMP:9745"/>
        <dbReference type="Rhea" id="RHEA-COMP:9746"/>
        <dbReference type="ChEBI" id="CHEBI:16899"/>
        <dbReference type="ChEBI" id="CHEBI:29979"/>
        <dbReference type="ChEBI" id="CHEBI:61381"/>
        <dbReference type="ChEBI" id="CHEBI:64837"/>
        <dbReference type="EC" id="2.7.1.197"/>
    </reaction>
</comment>
<dbReference type="PANTHER" id="PTHR30181:SF3">
    <property type="entry name" value="MULTIPHOSPHORYL TRANSFER PROTEIN"/>
    <property type="match status" value="1"/>
</dbReference>
<dbReference type="InterPro" id="IPR013014">
    <property type="entry name" value="PTS_EIIC_2"/>
</dbReference>
<proteinExistence type="predicted"/>
<dbReference type="Pfam" id="PF02378">
    <property type="entry name" value="PTS_EIIC"/>
    <property type="match status" value="1"/>
</dbReference>
<organism evidence="20 21">
    <name type="scientific">Lentibacillus salicampi</name>
    <dbReference type="NCBI Taxonomy" id="175306"/>
    <lineage>
        <taxon>Bacteria</taxon>
        <taxon>Bacillati</taxon>
        <taxon>Bacillota</taxon>
        <taxon>Bacilli</taxon>
        <taxon>Bacillales</taxon>
        <taxon>Bacillaceae</taxon>
        <taxon>Lentibacillus</taxon>
    </lineage>
</organism>
<dbReference type="InterPro" id="IPR050893">
    <property type="entry name" value="Sugar_PTS"/>
</dbReference>
<evidence type="ECO:0000256" key="1">
    <source>
        <dbReference type="ARBA" id="ARBA00001655"/>
    </source>
</evidence>
<evidence type="ECO:0000256" key="3">
    <source>
        <dbReference type="ARBA" id="ARBA00004651"/>
    </source>
</evidence>
<evidence type="ECO:0000256" key="10">
    <source>
        <dbReference type="ARBA" id="ARBA00022679"/>
    </source>
</evidence>
<evidence type="ECO:0000313" key="20">
    <source>
        <dbReference type="EMBL" id="TFJ93280.1"/>
    </source>
</evidence>
<keyword evidence="6" id="KW-0813">Transport</keyword>
<sequence length="474" mass="51955">MRRFAQLLSAMVYQNIIIIIAVGVIRVIFGDYGWWYNETIIQIVNPVYHTILPVLIGFTGGKLIGGQKGGATAAIAIFGLTLSSTVPAILGAMIIGPISGWIIKKIDQHIIKRLPGAGYELLIGNIIIALIAFLFTLICYLYIGKIFSAGTDIILQWLGSIASSSLLPLVAIFVEPAKVLFFNNVVNFGILAPLGIHQVNELGKSIFFLIESNPGPGLGILLAYWLKTKGEQRKGAKLATFVHFFGGIHEVYFPYVLKKPRLIIAVMIGGMVGVYCFQQFQVGLVAISSPGSALLLTALSPRADMLLILLSILLSGAASFLISIVLLNRVAETPTVNDTKETINTFYRLTESGRLPRVNERNTAHFAENVQNEIELDTKMLKGGTIRSIYFVCEAGIGSSAMGGAMLRKKLQQANLPITVENASINDIPEDADLIVCHERLLPTIEHHVPNKIYYPLKSFTDMKVYDQLVQELR</sequence>
<keyword evidence="15 17" id="KW-0472">Membrane</keyword>
<dbReference type="InterPro" id="IPR013011">
    <property type="entry name" value="PTS_EIIB_2"/>
</dbReference>
<evidence type="ECO:0000256" key="12">
    <source>
        <dbReference type="ARBA" id="ARBA00022692"/>
    </source>
</evidence>
<accession>A0A4Y9AEA5</accession>
<evidence type="ECO:0000256" key="13">
    <source>
        <dbReference type="ARBA" id="ARBA00022777"/>
    </source>
</evidence>
<dbReference type="Pfam" id="PF02302">
    <property type="entry name" value="PTS_IIB"/>
    <property type="match status" value="1"/>
</dbReference>
<evidence type="ECO:0000313" key="21">
    <source>
        <dbReference type="Proteomes" id="UP000298484"/>
    </source>
</evidence>
<evidence type="ECO:0000259" key="18">
    <source>
        <dbReference type="PROSITE" id="PS51099"/>
    </source>
</evidence>
<keyword evidence="21" id="KW-1185">Reference proteome</keyword>
<feature type="transmembrane region" description="Helical" evidence="17">
    <location>
        <begin position="155"/>
        <end position="174"/>
    </location>
</feature>
<dbReference type="PROSITE" id="PS51099">
    <property type="entry name" value="PTS_EIIB_TYPE_2"/>
    <property type="match status" value="1"/>
</dbReference>
<dbReference type="InterPro" id="IPR003501">
    <property type="entry name" value="PTS_EIIB_2/3"/>
</dbReference>
<evidence type="ECO:0000256" key="16">
    <source>
        <dbReference type="ARBA" id="ARBA00033349"/>
    </source>
</evidence>